<evidence type="ECO:0000313" key="2">
    <source>
        <dbReference type="Proteomes" id="UP000590599"/>
    </source>
</evidence>
<accession>A0A852PKP4</accession>
<evidence type="ECO:0000313" key="1">
    <source>
        <dbReference type="EMBL" id="NYA28246.1"/>
    </source>
</evidence>
<dbReference type="Proteomes" id="UP000590599">
    <property type="component" value="Unassembled WGS sequence"/>
</dbReference>
<reference evidence="1 2" key="1">
    <citation type="submission" date="2020-07" db="EMBL/GenBank/DDBJ databases">
        <title>Genus Haemophilus, Bergeys manual.</title>
        <authorList>
            <person name="Noerskov-Lauritsen N."/>
        </authorList>
    </citation>
    <scope>NUCLEOTIDE SEQUENCE [LARGE SCALE GENOMIC DNA]</scope>
    <source>
        <strain evidence="1 2">CCUG30047</strain>
    </source>
</reference>
<feature type="non-terminal residue" evidence="1">
    <location>
        <position position="1"/>
    </location>
</feature>
<sequence length="40" mass="4839">VGIDKWHITDNLSVWTNVGYYMGTHNYRDIRYNLGISYRF</sequence>
<organism evidence="1 2">
    <name type="scientific">Haemophilus haemolyticus</name>
    <dbReference type="NCBI Taxonomy" id="726"/>
    <lineage>
        <taxon>Bacteria</taxon>
        <taxon>Pseudomonadati</taxon>
        <taxon>Pseudomonadota</taxon>
        <taxon>Gammaproteobacteria</taxon>
        <taxon>Pasteurellales</taxon>
        <taxon>Pasteurellaceae</taxon>
        <taxon>Haemophilus</taxon>
    </lineage>
</organism>
<dbReference type="InterPro" id="IPR006315">
    <property type="entry name" value="OM_autotransptr_brl_dom"/>
</dbReference>
<dbReference type="Gene3D" id="2.40.128.130">
    <property type="entry name" value="Autotransporter beta-domain"/>
    <property type="match status" value="1"/>
</dbReference>
<gene>
    <name evidence="1" type="ORF">HZI69_10475</name>
</gene>
<name>A0A852PKP4_HAEHA</name>
<dbReference type="NCBIfam" id="TIGR01414">
    <property type="entry name" value="autotrans_barl"/>
    <property type="match status" value="1"/>
</dbReference>
<protein>
    <submittedName>
        <fullName evidence="1">Autotransporter outer membrane beta-barrel domain-containing protein</fullName>
    </submittedName>
</protein>
<dbReference type="InterPro" id="IPR036709">
    <property type="entry name" value="Autotransporte_beta_dom_sf"/>
</dbReference>
<dbReference type="GO" id="GO:0019867">
    <property type="term" value="C:outer membrane"/>
    <property type="evidence" value="ECO:0007669"/>
    <property type="project" value="InterPro"/>
</dbReference>
<proteinExistence type="predicted"/>
<dbReference type="EMBL" id="JACBKA010000052">
    <property type="protein sequence ID" value="NYA28246.1"/>
    <property type="molecule type" value="Genomic_DNA"/>
</dbReference>
<comment type="caution">
    <text evidence="1">The sequence shown here is derived from an EMBL/GenBank/DDBJ whole genome shotgun (WGS) entry which is preliminary data.</text>
</comment>
<dbReference type="AlphaFoldDB" id="A0A852PKP4"/>